<dbReference type="Pfam" id="PF06078">
    <property type="entry name" value="DUF937"/>
    <property type="match status" value="1"/>
</dbReference>
<accession>A0A2S0MHI5</accession>
<organism evidence="1 2">
    <name type="scientific">Ottowia oryzae</name>
    <dbReference type="NCBI Taxonomy" id="2109914"/>
    <lineage>
        <taxon>Bacteria</taxon>
        <taxon>Pseudomonadati</taxon>
        <taxon>Pseudomonadota</taxon>
        <taxon>Betaproteobacteria</taxon>
        <taxon>Burkholderiales</taxon>
        <taxon>Comamonadaceae</taxon>
        <taxon>Ottowia</taxon>
    </lineage>
</organism>
<dbReference type="PROSITE" id="PS00018">
    <property type="entry name" value="EF_HAND_1"/>
    <property type="match status" value="1"/>
</dbReference>
<evidence type="ECO:0000313" key="2">
    <source>
        <dbReference type="Proteomes" id="UP000239709"/>
    </source>
</evidence>
<dbReference type="KEGG" id="otk:C6570_14450"/>
<proteinExistence type="predicted"/>
<dbReference type="AlphaFoldDB" id="A0A2S0MHI5"/>
<dbReference type="Proteomes" id="UP000239709">
    <property type="component" value="Chromosome"/>
</dbReference>
<keyword evidence="2" id="KW-1185">Reference proteome</keyword>
<name>A0A2S0MHI5_9BURK</name>
<dbReference type="InterPro" id="IPR009282">
    <property type="entry name" value="DUF937"/>
</dbReference>
<dbReference type="RefSeq" id="WP_106703845.1">
    <property type="nucleotide sequence ID" value="NZ_CP027666.1"/>
</dbReference>
<dbReference type="EMBL" id="CP027666">
    <property type="protein sequence ID" value="AVO35296.1"/>
    <property type="molecule type" value="Genomic_DNA"/>
</dbReference>
<sequence length="235" mass="22671">MTTPLIDDLMRQLQGAPTGQIAQQLGTDPSTASTAIAAALPMILGAMGRNTQSEGGAEALFSALQRDHSGAGAGGLDLGGLLGSLMGGAGGNAGAAGALGSLGGLGGLLGSVLGGGAPASRQMDAGGILGNIFGSAQPRAESGLGQVAGMSSSQAGNLLKILAPIVMAYLAKQVSTRGMDAGALGGMLGQQHAEVQQQGGLGGGLMNAVLDTDGDGKVDLSDLIRLGSGLLGGRR</sequence>
<gene>
    <name evidence="1" type="ORF">C6570_14450</name>
</gene>
<reference evidence="1 2" key="1">
    <citation type="submission" date="2018-03" db="EMBL/GenBank/DDBJ databases">
        <title>Genome sequencing of Ottowia sp.</title>
        <authorList>
            <person name="Kim S.-J."/>
            <person name="Heo J."/>
            <person name="Kwon S.-W."/>
        </authorList>
    </citation>
    <scope>NUCLEOTIDE SEQUENCE [LARGE SCALE GENOMIC DNA]</scope>
    <source>
        <strain evidence="1 2">KADR8-3</strain>
    </source>
</reference>
<evidence type="ECO:0000313" key="1">
    <source>
        <dbReference type="EMBL" id="AVO35296.1"/>
    </source>
</evidence>
<dbReference type="OrthoDB" id="8812842at2"/>
<protein>
    <submittedName>
        <fullName evidence="1">Calcium-binding protein</fullName>
    </submittedName>
</protein>
<dbReference type="InterPro" id="IPR018247">
    <property type="entry name" value="EF_Hand_1_Ca_BS"/>
</dbReference>